<evidence type="ECO:0000256" key="3">
    <source>
        <dbReference type="ARBA" id="ARBA00023212"/>
    </source>
</evidence>
<dbReference type="Gene3D" id="1.20.5.170">
    <property type="match status" value="1"/>
</dbReference>
<sequence length="1303" mass="151889">MDVVAERRFQTLKKRLDSLRYCEPLGLDSVPLVEKLLTDLLKTTEGFQQLKKQNFEANSKIKSINETLLPLQNEVASLMKKNNELHLHLMATKEDFDGKDSFWRASVRKLEVENSDLNFLIKKSKDDLSRMETQNLDLRTRLDAFMAKTYTTQKPIKEGKDMNVGRVQTFDLSRPLNSSVFGGFSKPDNVWANELRASDERTKRVLEELEDNRKGKISLEDEVRRMKSLLDSRNLEITRLSAMIGTEFKPEILTNKYRESLISSNIEQLNDRIDLLNKENIKLESELAKAKGGLDKFLELEKSNKFMVENLSELRNQNQSLQIRLSELDKVGKGLISTGETEKLKSMNNEMQNKIRSLEKELQKITEECNKNEMYKNAYNADKQSYTEAIEKIDKERSQLNEQVIELEGLLQQAKNDISGTKDKERMYQAQINNLKREIDTIQQTYSKINKDYLSTTDETYQLRSKISSLESQINIANSELEAEKFEAERQAKLKKNAEDALEETRKELLKVKTELDSLNAQRQKLHVLYDSSIKEGNNLKDESSHLIKLREKDKQALIEAEDRLREMNNQLSAAMHSNRIIQKEHQNISDELGGKLEELRRVNMTKSSYEQELAELRPLKLKYQQLVEESSNLKSSALNKESAQTRLQRQIDSLEDALRAKDISLSEQNKSLEKYKEEILRLEGELDNIQNHAALLNTNVKQTEYLQSEASSLKQQINEYRDKERDQIRTIEQLKSELKKAAEAVKGIQKQLQRTTELKQNLESEVERYKGLLGEMQSKDLNGQNNIVKLEEKIFQADLLAEELKRQVANEQHNRYRAEDEATHLKTLVENERSTSQRLLEQNNQLKSLISNLEKMKEELLKKLNGFTSEKNLDDEHRNQLVSEISQLRKELASKNSESIKINEAIKSIDQERDYIQSLLDQKTEDYAALENQIAAMQKDGFMLKDNVNTLQQKETSYNKRIEEKDFQIKKLGEKCKHLENELEEVRSLCTQQSRNIQELNEHLLAITKENQYINDELMKASYEKDNLKKYYEDKSRNERSSQQLARSMEREKEDILITYKKACEENERMNQALAVMTGEQRETYIKLQACEQELVNAQSHIAQQEHEIFNLNQEISTLERQVSHLTFQLETADHKVQEIMEMKESFMREVNSARQVAINVESSKDDLIRKLSSTENEKLILESKIRSLQSELSAVKSQVEFERQKTEELKIVLAKERENLFKTQKDLGKLEMNKGFEEDMISNQLQSTRNQVMNLEMENIKLKEENGKLEHKKVKFESKIKELEGQLGKTSSAFRYADDWD</sequence>
<keyword evidence="3" id="KW-0206">Cytoskeleton</keyword>
<reference evidence="6 7" key="1">
    <citation type="submission" date="2016-11" db="EMBL/GenBank/DDBJ databases">
        <title>The macronuclear genome of Stentor coeruleus: a giant cell with tiny introns.</title>
        <authorList>
            <person name="Slabodnick M."/>
            <person name="Ruby J.G."/>
            <person name="Reiff S.B."/>
            <person name="Swart E.C."/>
            <person name="Gosai S."/>
            <person name="Prabakaran S."/>
            <person name="Witkowska E."/>
            <person name="Larue G.E."/>
            <person name="Fisher S."/>
            <person name="Freeman R.M."/>
            <person name="Gunawardena J."/>
            <person name="Chu W."/>
            <person name="Stover N.A."/>
            <person name="Gregory B.D."/>
            <person name="Nowacki M."/>
            <person name="Derisi J."/>
            <person name="Roy S.W."/>
            <person name="Marshall W.F."/>
            <person name="Sood P."/>
        </authorList>
    </citation>
    <scope>NUCLEOTIDE SEQUENCE [LARGE SCALE GENOMIC DNA]</scope>
    <source>
        <strain evidence="6">WM001</strain>
    </source>
</reference>
<dbReference type="InterPro" id="IPR051877">
    <property type="entry name" value="Centriole_BasalBody_StrucProt"/>
</dbReference>
<feature type="coiled-coil region" evidence="5">
    <location>
        <begin position="638"/>
        <end position="1004"/>
    </location>
</feature>
<feature type="coiled-coil region" evidence="5">
    <location>
        <begin position="1166"/>
        <end position="1207"/>
    </location>
</feature>
<name>A0A1R2CDS8_9CILI</name>
<proteinExistence type="inferred from homology"/>
<feature type="coiled-coil region" evidence="5">
    <location>
        <begin position="551"/>
        <end position="578"/>
    </location>
</feature>
<keyword evidence="5" id="KW-0175">Coiled coil</keyword>
<comment type="similarity">
    <text evidence="4">Belongs to the CEP135/TSGA10 family.</text>
</comment>
<dbReference type="Proteomes" id="UP000187209">
    <property type="component" value="Unassembled WGS sequence"/>
</dbReference>
<evidence type="ECO:0000256" key="2">
    <source>
        <dbReference type="ARBA" id="ARBA00022490"/>
    </source>
</evidence>
<dbReference type="Gene3D" id="1.10.287.1490">
    <property type="match status" value="1"/>
</dbReference>
<evidence type="ECO:0000313" key="7">
    <source>
        <dbReference type="Proteomes" id="UP000187209"/>
    </source>
</evidence>
<keyword evidence="7" id="KW-1185">Reference proteome</keyword>
<evidence type="ECO:0000256" key="1">
    <source>
        <dbReference type="ARBA" id="ARBA00004114"/>
    </source>
</evidence>
<evidence type="ECO:0000313" key="6">
    <source>
        <dbReference type="EMBL" id="OMJ87167.1"/>
    </source>
</evidence>
<accession>A0A1R2CDS8</accession>
<dbReference type="PANTHER" id="PTHR20544">
    <property type="entry name" value="CENTROSOMAL PROTEIN CEP135"/>
    <property type="match status" value="1"/>
</dbReference>
<comment type="caution">
    <text evidence="6">The sequence shown here is derived from an EMBL/GenBank/DDBJ whole genome shotgun (WGS) entry which is preliminary data.</text>
</comment>
<dbReference type="OrthoDB" id="10254663at2759"/>
<gene>
    <name evidence="6" type="ORF">SteCoe_11168</name>
</gene>
<dbReference type="GO" id="GO:0005814">
    <property type="term" value="C:centriole"/>
    <property type="evidence" value="ECO:0007669"/>
    <property type="project" value="UniProtKB-SubCell"/>
</dbReference>
<feature type="coiled-coil region" evidence="5">
    <location>
        <begin position="266"/>
        <end position="522"/>
    </location>
</feature>
<dbReference type="SUPFAM" id="SSF90257">
    <property type="entry name" value="Myosin rod fragments"/>
    <property type="match status" value="1"/>
</dbReference>
<evidence type="ECO:0000256" key="4">
    <source>
        <dbReference type="ARBA" id="ARBA00038123"/>
    </source>
</evidence>
<keyword evidence="2" id="KW-0963">Cytoplasm</keyword>
<dbReference type="EMBL" id="MPUH01000184">
    <property type="protein sequence ID" value="OMJ87167.1"/>
    <property type="molecule type" value="Genomic_DNA"/>
</dbReference>
<dbReference type="PANTHER" id="PTHR20544:SF0">
    <property type="entry name" value="NUCLEOPROTEIN TPR_MLP1 DOMAIN-CONTAINING PROTEIN"/>
    <property type="match status" value="1"/>
</dbReference>
<feature type="coiled-coil region" evidence="5">
    <location>
        <begin position="1089"/>
        <end position="1123"/>
    </location>
</feature>
<organism evidence="6 7">
    <name type="scientific">Stentor coeruleus</name>
    <dbReference type="NCBI Taxonomy" id="5963"/>
    <lineage>
        <taxon>Eukaryota</taxon>
        <taxon>Sar</taxon>
        <taxon>Alveolata</taxon>
        <taxon>Ciliophora</taxon>
        <taxon>Postciliodesmatophora</taxon>
        <taxon>Heterotrichea</taxon>
        <taxon>Heterotrichida</taxon>
        <taxon>Stentoridae</taxon>
        <taxon>Stentor</taxon>
    </lineage>
</organism>
<evidence type="ECO:0000256" key="5">
    <source>
        <dbReference type="SAM" id="Coils"/>
    </source>
</evidence>
<comment type="subcellular location">
    <subcellularLocation>
        <location evidence="1">Cytoplasm</location>
        <location evidence="1">Cytoskeleton</location>
        <location evidence="1">Microtubule organizing center</location>
        <location evidence="1">Centrosome</location>
        <location evidence="1">Centriole</location>
    </subcellularLocation>
</comment>
<feature type="coiled-coil region" evidence="5">
    <location>
        <begin position="1240"/>
        <end position="1288"/>
    </location>
</feature>
<protein>
    <submittedName>
        <fullName evidence="6">Uncharacterized protein</fullName>
    </submittedName>
</protein>
<dbReference type="SUPFAM" id="SSF57997">
    <property type="entry name" value="Tropomyosin"/>
    <property type="match status" value="1"/>
</dbReference>